<dbReference type="EMBL" id="JYDV01000015">
    <property type="protein sequence ID" value="KRZ42318.1"/>
    <property type="molecule type" value="Genomic_DNA"/>
</dbReference>
<evidence type="ECO:0000313" key="2">
    <source>
        <dbReference type="Proteomes" id="UP000054826"/>
    </source>
</evidence>
<gene>
    <name evidence="1" type="ORF">T4C_5821</name>
</gene>
<dbReference type="Proteomes" id="UP000054826">
    <property type="component" value="Unassembled WGS sequence"/>
</dbReference>
<protein>
    <submittedName>
        <fullName evidence="1">Uncharacterized protein</fullName>
    </submittedName>
</protein>
<organism evidence="1 2">
    <name type="scientific">Trichinella pseudospiralis</name>
    <name type="common">Parasitic roundworm</name>
    <dbReference type="NCBI Taxonomy" id="6337"/>
    <lineage>
        <taxon>Eukaryota</taxon>
        <taxon>Metazoa</taxon>
        <taxon>Ecdysozoa</taxon>
        <taxon>Nematoda</taxon>
        <taxon>Enoplea</taxon>
        <taxon>Dorylaimia</taxon>
        <taxon>Trichinellida</taxon>
        <taxon>Trichinellidae</taxon>
        <taxon>Trichinella</taxon>
    </lineage>
</organism>
<dbReference type="AlphaFoldDB" id="A0A0V1K4Y6"/>
<accession>A0A0V1K4Y6</accession>
<reference evidence="1 2" key="1">
    <citation type="submission" date="2015-01" db="EMBL/GenBank/DDBJ databases">
        <title>Evolution of Trichinella species and genotypes.</title>
        <authorList>
            <person name="Korhonen P.K."/>
            <person name="Edoardo P."/>
            <person name="Giuseppe L.R."/>
            <person name="Gasser R.B."/>
        </authorList>
    </citation>
    <scope>NUCLEOTIDE SEQUENCE [LARGE SCALE GENOMIC DNA]</scope>
    <source>
        <strain evidence="1">ISS176</strain>
    </source>
</reference>
<proteinExistence type="predicted"/>
<evidence type="ECO:0000313" key="1">
    <source>
        <dbReference type="EMBL" id="KRZ42318.1"/>
    </source>
</evidence>
<comment type="caution">
    <text evidence="1">The sequence shown here is derived from an EMBL/GenBank/DDBJ whole genome shotgun (WGS) entry which is preliminary data.</text>
</comment>
<name>A0A0V1K4Y6_TRIPS</name>
<sequence length="114" mass="12930">MPSGRGQQMCRTGCLSLKATPIDRKAFFCQHLIYLRVMTFKQQLCSATANCASVQKGREQLNDHFLYYHSGQIPTLLAINAIIRTATNVKGNMTSLFKTFDSEKIHEMNLVRQC</sequence>